<dbReference type="InterPro" id="IPR001453">
    <property type="entry name" value="MoaB/Mog_dom"/>
</dbReference>
<reference evidence="3 5" key="1">
    <citation type="submission" date="2014-08" db="EMBL/GenBank/DDBJ databases">
        <title>Fervidobacterium pennivorans DYC genome.</title>
        <authorList>
            <person name="Wushke S."/>
        </authorList>
    </citation>
    <scope>NUCLEOTIDE SEQUENCE [LARGE SCALE GENOMIC DNA]</scope>
    <source>
        <strain evidence="3 5">DYC</strain>
    </source>
</reference>
<proteinExistence type="inferred from homology"/>
<dbReference type="NCBIfam" id="NF001813">
    <property type="entry name" value="PRK00549.1"/>
    <property type="match status" value="1"/>
</dbReference>
<evidence type="ECO:0000256" key="1">
    <source>
        <dbReference type="HAMAP-Rule" id="MF_00226"/>
    </source>
</evidence>
<dbReference type="Pfam" id="PF00994">
    <property type="entry name" value="MoCF_biosynth"/>
    <property type="match status" value="1"/>
</dbReference>
<dbReference type="InterPro" id="IPR036425">
    <property type="entry name" value="MoaB/Mog-like_dom_sf"/>
</dbReference>
<evidence type="ECO:0000313" key="4">
    <source>
        <dbReference type="EMBL" id="HGQ78008.1"/>
    </source>
</evidence>
<dbReference type="InterPro" id="IPR008135">
    <property type="entry name" value="Competence-induced_CinA"/>
</dbReference>
<evidence type="ECO:0000313" key="3">
    <source>
        <dbReference type="EMBL" id="ANE41612.1"/>
    </source>
</evidence>
<dbReference type="AlphaFoldDB" id="A0A172T3U8"/>
<comment type="similarity">
    <text evidence="1">Belongs to the CinA family.</text>
</comment>
<dbReference type="NCBIfam" id="TIGR00177">
    <property type="entry name" value="molyb_syn"/>
    <property type="match status" value="1"/>
</dbReference>
<dbReference type="InterPro" id="IPR036653">
    <property type="entry name" value="CinA-like_C"/>
</dbReference>
<dbReference type="Proteomes" id="UP000077096">
    <property type="component" value="Chromosome"/>
</dbReference>
<dbReference type="HAMAP" id="MF_00226_B">
    <property type="entry name" value="CinA_B"/>
    <property type="match status" value="1"/>
</dbReference>
<dbReference type="InterPro" id="IPR041424">
    <property type="entry name" value="CinA_KH"/>
</dbReference>
<dbReference type="Gene3D" id="3.30.70.2860">
    <property type="match status" value="1"/>
</dbReference>
<dbReference type="EMBL" id="CP011393">
    <property type="protein sequence ID" value="ANE41612.1"/>
    <property type="molecule type" value="Genomic_DNA"/>
</dbReference>
<organism evidence="3 5">
    <name type="scientific">Fervidobacterium pennivorans</name>
    <dbReference type="NCBI Taxonomy" id="93466"/>
    <lineage>
        <taxon>Bacteria</taxon>
        <taxon>Thermotogati</taxon>
        <taxon>Thermotogota</taxon>
        <taxon>Thermotogae</taxon>
        <taxon>Thermotogales</taxon>
        <taxon>Fervidobacteriaceae</taxon>
        <taxon>Fervidobacterium</taxon>
    </lineage>
</organism>
<reference evidence="4" key="2">
    <citation type="journal article" date="2020" name="mSystems">
        <title>Genome- and Community-Level Interaction Insights into Carbon Utilization and Element Cycling Functions of Hydrothermarchaeota in Hydrothermal Sediment.</title>
        <authorList>
            <person name="Zhou Z."/>
            <person name="Liu Y."/>
            <person name="Xu W."/>
            <person name="Pan J."/>
            <person name="Luo Z.H."/>
            <person name="Li M."/>
        </authorList>
    </citation>
    <scope>NUCLEOTIDE SEQUENCE [LARGE SCALE GENOMIC DNA]</scope>
    <source>
        <strain evidence="4">SpSt-640</strain>
    </source>
</reference>
<dbReference type="PATRIC" id="fig|93466.3.peg.1339"/>
<protein>
    <recommendedName>
        <fullName evidence="1">CinA-like protein</fullName>
    </recommendedName>
</protein>
<dbReference type="InterPro" id="IPR050101">
    <property type="entry name" value="CinA"/>
</dbReference>
<accession>A0A172T3U8</accession>
<dbReference type="EMBL" id="DTBH01000185">
    <property type="protein sequence ID" value="HGQ78008.1"/>
    <property type="molecule type" value="Genomic_DNA"/>
</dbReference>
<sequence length="415" mass="45456">MRNAIIFSIGNELVEGLIIDTNSKYLSEKLKVLGYYVVRIETLPDKLDILVERFKAGLLEADLIITTGGLGPTEDDLTREAMAQALGCKLVIDEKIAQELVERALKYYGKAPESVKKQAMVIEGASVLDNPVGTAPGQMLQLNGKIVIILPGPPAEMIPIFESITQTIKTDDALYTRRIKTLGIPEAVLMNEYKDIIYSNPNITVATMASYERGVEVRLTGSTELKEEIDKVASELLNALGEHVYATDDDSIEDVVYKLLSENSLTISFAESCTGGMISSKFVDIPGVSKVYKGSVIAYSNEVKTSVLKVPESIINTYGAVSEECVKSMAENVRILLNSDFSIAVSGIAGPSGGTETKPVGTVCFAFSSDSFTRTITHHLRGNREMIRKRSTLLAFDIARRGILEWLRQREVSKE</sequence>
<gene>
    <name evidence="4" type="ORF">ENU12_08970</name>
    <name evidence="3" type="ORF">JM64_06295</name>
</gene>
<dbReference type="CDD" id="cd00885">
    <property type="entry name" value="cinA"/>
    <property type="match status" value="1"/>
</dbReference>
<dbReference type="NCBIfam" id="TIGR00200">
    <property type="entry name" value="cinA_nterm"/>
    <property type="match status" value="1"/>
</dbReference>
<dbReference type="SMART" id="SM00852">
    <property type="entry name" value="MoCF_biosynth"/>
    <property type="match status" value="1"/>
</dbReference>
<dbReference type="Pfam" id="PF18146">
    <property type="entry name" value="CinA_KH"/>
    <property type="match status" value="1"/>
</dbReference>
<dbReference type="NCBIfam" id="TIGR00199">
    <property type="entry name" value="PncC_domain"/>
    <property type="match status" value="1"/>
</dbReference>
<name>A0A172T3U8_FERPE</name>
<dbReference type="SUPFAM" id="SSF53218">
    <property type="entry name" value="Molybdenum cofactor biosynthesis proteins"/>
    <property type="match status" value="1"/>
</dbReference>
<dbReference type="PIRSF" id="PIRSF006728">
    <property type="entry name" value="CinA"/>
    <property type="match status" value="1"/>
</dbReference>
<feature type="domain" description="MoaB/Mog" evidence="2">
    <location>
        <begin position="5"/>
        <end position="171"/>
    </location>
</feature>
<dbReference type="OrthoDB" id="9801454at2"/>
<dbReference type="PANTHER" id="PTHR13939:SF0">
    <property type="entry name" value="NMN AMIDOHYDROLASE-LIKE PROTEIN YFAY"/>
    <property type="match status" value="1"/>
</dbReference>
<evidence type="ECO:0000259" key="2">
    <source>
        <dbReference type="SMART" id="SM00852"/>
    </source>
</evidence>
<dbReference type="SUPFAM" id="SSF142433">
    <property type="entry name" value="CinA-like"/>
    <property type="match status" value="1"/>
</dbReference>
<dbReference type="Gene3D" id="3.40.980.10">
    <property type="entry name" value="MoaB/Mog-like domain"/>
    <property type="match status" value="1"/>
</dbReference>
<dbReference type="Gene3D" id="3.90.950.20">
    <property type="entry name" value="CinA-like"/>
    <property type="match status" value="1"/>
</dbReference>
<dbReference type="KEGG" id="fng:JM64_06295"/>
<dbReference type="InterPro" id="IPR008136">
    <property type="entry name" value="CinA_C"/>
</dbReference>
<dbReference type="PANTHER" id="PTHR13939">
    <property type="entry name" value="NICOTINAMIDE-NUCLEOTIDE AMIDOHYDROLASE PNCC"/>
    <property type="match status" value="1"/>
</dbReference>
<dbReference type="Pfam" id="PF02464">
    <property type="entry name" value="CinA"/>
    <property type="match status" value="1"/>
</dbReference>
<evidence type="ECO:0000313" key="5">
    <source>
        <dbReference type="Proteomes" id="UP000077096"/>
    </source>
</evidence>